<dbReference type="PIRSF" id="PIRSF019455">
    <property type="entry name" value="CopR_AtkY"/>
    <property type="match status" value="1"/>
</dbReference>
<proteinExistence type="inferred from homology"/>
<dbReference type="Proteomes" id="UP000219559">
    <property type="component" value="Unassembled WGS sequence"/>
</dbReference>
<dbReference type="OrthoDB" id="1098508at2"/>
<name>A0A2A4GDT9_9FLAO</name>
<dbReference type="AlphaFoldDB" id="A0A2A4GDT9"/>
<gene>
    <name evidence="5" type="ORF">B7P33_04595</name>
</gene>
<evidence type="ECO:0000313" key="6">
    <source>
        <dbReference type="Proteomes" id="UP000219559"/>
    </source>
</evidence>
<evidence type="ECO:0000313" key="5">
    <source>
        <dbReference type="EMBL" id="PCE66581.1"/>
    </source>
</evidence>
<keyword evidence="6" id="KW-1185">Reference proteome</keyword>
<keyword evidence="4" id="KW-0804">Transcription</keyword>
<dbReference type="SUPFAM" id="SSF46785">
    <property type="entry name" value="Winged helix' DNA-binding domain"/>
    <property type="match status" value="1"/>
</dbReference>
<accession>A0A2A4GDT9</accession>
<keyword evidence="3" id="KW-0238">DNA-binding</keyword>
<dbReference type="GO" id="GO:0045892">
    <property type="term" value="P:negative regulation of DNA-templated transcription"/>
    <property type="evidence" value="ECO:0007669"/>
    <property type="project" value="InterPro"/>
</dbReference>
<evidence type="ECO:0000256" key="4">
    <source>
        <dbReference type="ARBA" id="ARBA00023163"/>
    </source>
</evidence>
<dbReference type="RefSeq" id="WP_097442102.1">
    <property type="nucleotide sequence ID" value="NZ_NBWU01000001.1"/>
</dbReference>
<evidence type="ECO:0000256" key="3">
    <source>
        <dbReference type="ARBA" id="ARBA00023125"/>
    </source>
</evidence>
<dbReference type="InterPro" id="IPR036390">
    <property type="entry name" value="WH_DNA-bd_sf"/>
</dbReference>
<dbReference type="GO" id="GO:0003677">
    <property type="term" value="F:DNA binding"/>
    <property type="evidence" value="ECO:0007669"/>
    <property type="project" value="UniProtKB-KW"/>
</dbReference>
<reference evidence="5 6" key="1">
    <citation type="submission" date="2017-04" db="EMBL/GenBank/DDBJ databases">
        <title>A new member of the family Flavobacteriaceae isolated from ascidians.</title>
        <authorList>
            <person name="Chen L."/>
        </authorList>
    </citation>
    <scope>NUCLEOTIDE SEQUENCE [LARGE SCALE GENOMIC DNA]</scope>
    <source>
        <strain evidence="5 6">HQA918</strain>
    </source>
</reference>
<dbReference type="Gene3D" id="1.10.4040.10">
    <property type="entry name" value="Penicillinase repressor domain"/>
    <property type="match status" value="1"/>
</dbReference>
<dbReference type="InterPro" id="IPR005650">
    <property type="entry name" value="BlaI_family"/>
</dbReference>
<dbReference type="EMBL" id="NBWU01000001">
    <property type="protein sequence ID" value="PCE66581.1"/>
    <property type="molecule type" value="Genomic_DNA"/>
</dbReference>
<evidence type="ECO:0000256" key="2">
    <source>
        <dbReference type="ARBA" id="ARBA00023015"/>
    </source>
</evidence>
<comment type="similarity">
    <text evidence="1">Belongs to the BlaI transcriptional regulatory family.</text>
</comment>
<protein>
    <submittedName>
        <fullName evidence="5">Penicillinase repressor</fullName>
    </submittedName>
</protein>
<comment type="caution">
    <text evidence="5">The sequence shown here is derived from an EMBL/GenBank/DDBJ whole genome shotgun (WGS) entry which is preliminary data.</text>
</comment>
<sequence>MIPLTPSEEKLMQLLWHRKKALLKDLMADFPEPKPAKTTLATLLKRLIDKNAVAYTTQGSARSYYPLVSKSDYSKSSVSNLVSRFFNGSMAQLASYCTAQDQLSTDELEQLKEIIDIQLKRKES</sequence>
<keyword evidence="2" id="KW-0805">Transcription regulation</keyword>
<dbReference type="Gene3D" id="1.10.10.10">
    <property type="entry name" value="Winged helix-like DNA-binding domain superfamily/Winged helix DNA-binding domain"/>
    <property type="match status" value="1"/>
</dbReference>
<organism evidence="5 6">
    <name type="scientific">Sediminicola luteus</name>
    <dbReference type="NCBI Taxonomy" id="319238"/>
    <lineage>
        <taxon>Bacteria</taxon>
        <taxon>Pseudomonadati</taxon>
        <taxon>Bacteroidota</taxon>
        <taxon>Flavobacteriia</taxon>
        <taxon>Flavobacteriales</taxon>
        <taxon>Flavobacteriaceae</taxon>
        <taxon>Sediminicola</taxon>
    </lineage>
</organism>
<evidence type="ECO:0000256" key="1">
    <source>
        <dbReference type="ARBA" id="ARBA00011046"/>
    </source>
</evidence>
<dbReference type="Pfam" id="PF03965">
    <property type="entry name" value="Penicillinase_R"/>
    <property type="match status" value="1"/>
</dbReference>
<dbReference type="InterPro" id="IPR036388">
    <property type="entry name" value="WH-like_DNA-bd_sf"/>
</dbReference>